<organism evidence="6 7">
    <name type="scientific">Vandammella animalimorsus</name>
    <dbReference type="NCBI Taxonomy" id="2029117"/>
    <lineage>
        <taxon>Bacteria</taxon>
        <taxon>Pseudomonadati</taxon>
        <taxon>Pseudomonadota</taxon>
        <taxon>Betaproteobacteria</taxon>
        <taxon>Burkholderiales</taxon>
        <taxon>Comamonadaceae</taxon>
        <taxon>Vandammella</taxon>
    </lineage>
</organism>
<dbReference type="PRINTS" id="PR00080">
    <property type="entry name" value="SDRFAMILY"/>
</dbReference>
<dbReference type="EMBL" id="RDQJ01000005">
    <property type="protein sequence ID" value="RMX16006.1"/>
    <property type="molecule type" value="Genomic_DNA"/>
</dbReference>
<dbReference type="Pfam" id="PF00106">
    <property type="entry name" value="adh_short"/>
    <property type="match status" value="1"/>
</dbReference>
<dbReference type="PRINTS" id="PR00081">
    <property type="entry name" value="GDHRDH"/>
</dbReference>
<keyword evidence="2" id="KW-0963">Cytoplasm</keyword>
<dbReference type="Gene3D" id="3.40.50.720">
    <property type="entry name" value="NAD(P)-binding Rossmann-like Domain"/>
    <property type="match status" value="1"/>
</dbReference>
<dbReference type="OrthoDB" id="9794387at2"/>
<comment type="caution">
    <text evidence="6">The sequence shown here is derived from an EMBL/GenBank/DDBJ whole genome shotgun (WGS) entry which is preliminary data.</text>
</comment>
<keyword evidence="3" id="KW-0521">NADP</keyword>
<dbReference type="PANTHER" id="PTHR44085">
    <property type="entry name" value="SEPIAPTERIN REDUCTASE"/>
    <property type="match status" value="1"/>
</dbReference>
<evidence type="ECO:0000256" key="1">
    <source>
        <dbReference type="ARBA" id="ARBA00004496"/>
    </source>
</evidence>
<dbReference type="InterPro" id="IPR002347">
    <property type="entry name" value="SDR_fam"/>
</dbReference>
<dbReference type="RefSeq" id="WP_122244534.1">
    <property type="nucleotide sequence ID" value="NZ_RDQJ01000005.1"/>
</dbReference>
<dbReference type="PROSITE" id="PS00061">
    <property type="entry name" value="ADH_SHORT"/>
    <property type="match status" value="1"/>
</dbReference>
<dbReference type="GO" id="GO:0004757">
    <property type="term" value="F:sepiapterin reductase (NADP+) activity"/>
    <property type="evidence" value="ECO:0007669"/>
    <property type="project" value="TreeGrafter"/>
</dbReference>
<gene>
    <name evidence="6" type="ORF">EBQ34_05405</name>
</gene>
<dbReference type="GO" id="GO:0005737">
    <property type="term" value="C:cytoplasm"/>
    <property type="evidence" value="ECO:0007669"/>
    <property type="project" value="UniProtKB-SubCell"/>
</dbReference>
<dbReference type="Proteomes" id="UP000275180">
    <property type="component" value="Unassembled WGS sequence"/>
</dbReference>
<keyword evidence="4" id="KW-0560">Oxidoreductase</keyword>
<dbReference type="SUPFAM" id="SSF51735">
    <property type="entry name" value="NAD(P)-binding Rossmann-fold domains"/>
    <property type="match status" value="1"/>
</dbReference>
<dbReference type="PANTHER" id="PTHR44085:SF2">
    <property type="entry name" value="SEPIAPTERIN REDUCTASE"/>
    <property type="match status" value="1"/>
</dbReference>
<evidence type="ECO:0000256" key="5">
    <source>
        <dbReference type="RuleBase" id="RU000363"/>
    </source>
</evidence>
<dbReference type="InterPro" id="IPR020904">
    <property type="entry name" value="Sc_DH/Rdtase_CS"/>
</dbReference>
<comment type="subcellular location">
    <subcellularLocation>
        <location evidence="1">Cytoplasm</location>
    </subcellularLocation>
</comment>
<evidence type="ECO:0000313" key="6">
    <source>
        <dbReference type="EMBL" id="RMX16006.1"/>
    </source>
</evidence>
<evidence type="ECO:0000256" key="3">
    <source>
        <dbReference type="ARBA" id="ARBA00022857"/>
    </source>
</evidence>
<dbReference type="InterPro" id="IPR051721">
    <property type="entry name" value="Biopterin_syn/organic_redct"/>
</dbReference>
<evidence type="ECO:0000313" key="7">
    <source>
        <dbReference type="Proteomes" id="UP000275180"/>
    </source>
</evidence>
<sequence length="266" mass="27984">MPNAMPIAQSAALTVLTGASRGLGLAMARQLLQPGQTLLTMARQPDASLAAQAQRVGARLEQWAVDLGEPQQAAQRLQDWLRSQPAGAFGAATLINNAGMIPPIAPLRRSQPAVVAQALRVGLEAPMLLSAAFLAATQGWAGPRKILNISSGLGRRPMASQAPYCAAKAGLDHFTRCLALEEAATPQGAQVCALAPGVIDTDMQTHLRSAAAQDFPDLPRFAALKSQGQLSSAEDTARRILAYLQRPDFGQQPIADIREVADEDAG</sequence>
<protein>
    <submittedName>
        <fullName evidence="6">SDR family NAD(P)-dependent oxidoreductase</fullName>
    </submittedName>
</protein>
<dbReference type="AlphaFoldDB" id="A0A3M6RKN5"/>
<name>A0A3M6RKN5_9BURK</name>
<dbReference type="GO" id="GO:0006729">
    <property type="term" value="P:tetrahydrobiopterin biosynthetic process"/>
    <property type="evidence" value="ECO:0007669"/>
    <property type="project" value="TreeGrafter"/>
</dbReference>
<proteinExistence type="inferred from homology"/>
<comment type="similarity">
    <text evidence="5">Belongs to the short-chain dehydrogenases/reductases (SDR) family.</text>
</comment>
<accession>A0A3M6RKN5</accession>
<evidence type="ECO:0000256" key="2">
    <source>
        <dbReference type="ARBA" id="ARBA00022490"/>
    </source>
</evidence>
<dbReference type="InterPro" id="IPR036291">
    <property type="entry name" value="NAD(P)-bd_dom_sf"/>
</dbReference>
<reference evidence="6 7" key="1">
    <citation type="submission" date="2018-10" db="EMBL/GenBank/DDBJ databases">
        <title>Comamonadaceae CDC group NO-1 genome sequencing and assembly.</title>
        <authorList>
            <person name="Bernier A.-M."/>
            <person name="Bernard K."/>
        </authorList>
    </citation>
    <scope>NUCLEOTIDE SEQUENCE [LARGE SCALE GENOMIC DNA]</scope>
    <source>
        <strain evidence="6 7">NML180582</strain>
    </source>
</reference>
<evidence type="ECO:0000256" key="4">
    <source>
        <dbReference type="ARBA" id="ARBA00023002"/>
    </source>
</evidence>